<sequence length="322" mass="33105">MTFRRTLLAALPGLLAARAALGQPAGYPTRPIRFVVPWAPGGATGNIARIVGDAMAASLGQAMVFDHRPGAGGALGTDNVAKSAGDGYTLLISGAATYYRPLIDKDTPFNPARDFTPLGLIGVGPFCLVTRNGLPGNLRDFIAHARANPGKLNFASSGIGATSHLAAEAFNASAGIQATHVPYRGSSPATIDLIAGRVDYYFDAFSSLQDNVRGGRIQALGVTTAERASQAPDVPSIAEAALPGFTAAPWWGIVGPAGLTPAVLDRLSAALKTALETPAVVALLDGQGCTAQFMAPGPFGAFVQAENAKWTQVIEKAGLRVS</sequence>
<dbReference type="CDD" id="cd07012">
    <property type="entry name" value="PBP2_Bug_TTT"/>
    <property type="match status" value="1"/>
</dbReference>
<proteinExistence type="inferred from homology"/>
<evidence type="ECO:0000256" key="2">
    <source>
        <dbReference type="SAM" id="SignalP"/>
    </source>
</evidence>
<gene>
    <name evidence="3" type="ORF">JJQ90_25820</name>
</gene>
<feature type="signal peptide" evidence="2">
    <location>
        <begin position="1"/>
        <end position="22"/>
    </location>
</feature>
<dbReference type="Proteomes" id="UP000689967">
    <property type="component" value="Unassembled WGS sequence"/>
</dbReference>
<feature type="chain" id="PRO_5047252092" evidence="2">
    <location>
        <begin position="23"/>
        <end position="322"/>
    </location>
</feature>
<accession>A0ABS6HEI8</accession>
<dbReference type="PANTHER" id="PTHR42928:SF5">
    <property type="entry name" value="BLR1237 PROTEIN"/>
    <property type="match status" value="1"/>
</dbReference>
<dbReference type="PIRSF" id="PIRSF017082">
    <property type="entry name" value="YflP"/>
    <property type="match status" value="1"/>
</dbReference>
<dbReference type="RefSeq" id="WP_216879187.1">
    <property type="nucleotide sequence ID" value="NZ_JAERQM010000012.1"/>
</dbReference>
<dbReference type="PANTHER" id="PTHR42928">
    <property type="entry name" value="TRICARBOXYLATE-BINDING PROTEIN"/>
    <property type="match status" value="1"/>
</dbReference>
<comment type="caution">
    <text evidence="3">The sequence shown here is derived from an EMBL/GenBank/DDBJ whole genome shotgun (WGS) entry which is preliminary data.</text>
</comment>
<evidence type="ECO:0000313" key="4">
    <source>
        <dbReference type="Proteomes" id="UP000689967"/>
    </source>
</evidence>
<dbReference type="Pfam" id="PF03401">
    <property type="entry name" value="TctC"/>
    <property type="match status" value="1"/>
</dbReference>
<keyword evidence="4" id="KW-1185">Reference proteome</keyword>
<comment type="similarity">
    <text evidence="1">Belongs to the UPF0065 (bug) family.</text>
</comment>
<name>A0ABS6HEI8_9PROT</name>
<reference evidence="3 4" key="1">
    <citation type="submission" date="2021-01" db="EMBL/GenBank/DDBJ databases">
        <title>Roseomonas sp. nov, a bacterium isolated from an oil production mixture in Yumen Oilfield.</title>
        <authorList>
            <person name="Wu D."/>
        </authorList>
    </citation>
    <scope>NUCLEOTIDE SEQUENCE [LARGE SCALE GENOMIC DNA]</scope>
    <source>
        <strain evidence="3 4">ROY-5-3</strain>
    </source>
</reference>
<evidence type="ECO:0000256" key="1">
    <source>
        <dbReference type="ARBA" id="ARBA00006987"/>
    </source>
</evidence>
<keyword evidence="2" id="KW-0732">Signal</keyword>
<organism evidence="3 4">
    <name type="scientific">Falsiroseomonas oleicola</name>
    <dbReference type="NCBI Taxonomy" id="2801474"/>
    <lineage>
        <taxon>Bacteria</taxon>
        <taxon>Pseudomonadati</taxon>
        <taxon>Pseudomonadota</taxon>
        <taxon>Alphaproteobacteria</taxon>
        <taxon>Acetobacterales</taxon>
        <taxon>Roseomonadaceae</taxon>
        <taxon>Falsiroseomonas</taxon>
    </lineage>
</organism>
<evidence type="ECO:0000313" key="3">
    <source>
        <dbReference type="EMBL" id="MBU8547162.1"/>
    </source>
</evidence>
<dbReference type="EMBL" id="JAERQM010000012">
    <property type="protein sequence ID" value="MBU8547162.1"/>
    <property type="molecule type" value="Genomic_DNA"/>
</dbReference>
<dbReference type="InterPro" id="IPR005064">
    <property type="entry name" value="BUG"/>
</dbReference>
<protein>
    <submittedName>
        <fullName evidence="3">Tripartite tricarboxylate transporter substrate binding protein</fullName>
    </submittedName>
</protein>